<dbReference type="AlphaFoldDB" id="A0A7R6JWJ5"/>
<protein>
    <recommendedName>
        <fullName evidence="4">Lipoprotein</fullName>
    </recommendedName>
</protein>
<sequence length="242" mass="23481">MASSAGIRSTRAALAAGAVAALLTLSACGPAASGSTGAAPAGAPAGGGPAAGGAGAPAGAPAAQGSGGGPSYVLSAPPVAGGYPQGQPSAATARLVGEDIQRNAKRLGLSGTPVKAVYDDRADGAWIFYSGVNGTGFAPDKLHDALEQIPVTSDNGAGDRVTTNAVDTDPGPHGGRAICNSVLVRAGLLTTMATTCSWFTPTTAAGVTLVLKGDGSTTKLGFSADDVAPVMRAVRADVEQRR</sequence>
<evidence type="ECO:0008006" key="4">
    <source>
        <dbReference type="Google" id="ProtNLM"/>
    </source>
</evidence>
<feature type="region of interest" description="Disordered" evidence="1">
    <location>
        <begin position="34"/>
        <end position="69"/>
    </location>
</feature>
<feature type="signal peptide" evidence="2">
    <location>
        <begin position="1"/>
        <end position="31"/>
    </location>
</feature>
<evidence type="ECO:0000313" key="3">
    <source>
        <dbReference type="EMBL" id="AUV64171.1"/>
    </source>
</evidence>
<feature type="chain" id="PRO_5038494471" description="Lipoprotein" evidence="2">
    <location>
        <begin position="32"/>
        <end position="242"/>
    </location>
</feature>
<dbReference type="EMBL" id="KY313601">
    <property type="protein sequence ID" value="AUV64171.1"/>
    <property type="molecule type" value="Genomic_DNA"/>
</dbReference>
<name>A0A7R6JWJ5_9ACTN</name>
<organism evidence="3">
    <name type="scientific">Streptomyces citricolor</name>
    <dbReference type="NCBI Taxonomy" id="212427"/>
    <lineage>
        <taxon>Bacteria</taxon>
        <taxon>Bacillati</taxon>
        <taxon>Actinomycetota</taxon>
        <taxon>Actinomycetes</taxon>
        <taxon>Kitasatosporales</taxon>
        <taxon>Streptomycetaceae</taxon>
        <taxon>Streptomyces</taxon>
    </lineage>
</organism>
<reference evidence="3" key="1">
    <citation type="submission" date="2016-12" db="EMBL/GenBank/DDBJ databases">
        <title>Gene cluster of aristeromycin and coformycin.</title>
        <authorList>
            <person name="Chen W."/>
            <person name="Xu G."/>
        </authorList>
    </citation>
    <scope>NUCLEOTIDE SEQUENCE</scope>
    <source>
        <strain evidence="3">JCM 5028</strain>
    </source>
</reference>
<evidence type="ECO:0000256" key="1">
    <source>
        <dbReference type="SAM" id="MobiDB-lite"/>
    </source>
</evidence>
<keyword evidence="2" id="KW-0732">Signal</keyword>
<accession>A0A7R6JWJ5</accession>
<feature type="compositionally biased region" description="Gly residues" evidence="1">
    <location>
        <begin position="44"/>
        <end position="56"/>
    </location>
</feature>
<evidence type="ECO:0000256" key="2">
    <source>
        <dbReference type="SAM" id="SignalP"/>
    </source>
</evidence>
<feature type="compositionally biased region" description="Low complexity" evidence="1">
    <location>
        <begin position="34"/>
        <end position="43"/>
    </location>
</feature>
<proteinExistence type="predicted"/>